<gene>
    <name evidence="4" type="ORF">C8N40_102295</name>
</gene>
<feature type="domain" description="Outer membrane protein beta-barrel" evidence="3">
    <location>
        <begin position="6"/>
        <end position="165"/>
    </location>
</feature>
<keyword evidence="1 2" id="KW-0732">Signal</keyword>
<name>A0A2T5YPS8_9BACT</name>
<dbReference type="Gene3D" id="2.40.160.20">
    <property type="match status" value="1"/>
</dbReference>
<dbReference type="AlphaFoldDB" id="A0A2T5YPS8"/>
<dbReference type="Proteomes" id="UP000244225">
    <property type="component" value="Unassembled WGS sequence"/>
</dbReference>
<evidence type="ECO:0000259" key="3">
    <source>
        <dbReference type="Pfam" id="PF13505"/>
    </source>
</evidence>
<comment type="caution">
    <text evidence="4">The sequence shown here is derived from an EMBL/GenBank/DDBJ whole genome shotgun (WGS) entry which is preliminary data.</text>
</comment>
<feature type="chain" id="PRO_5015575031" evidence="2">
    <location>
        <begin position="21"/>
        <end position="182"/>
    </location>
</feature>
<keyword evidence="5" id="KW-1185">Reference proteome</keyword>
<evidence type="ECO:0000313" key="4">
    <source>
        <dbReference type="EMBL" id="PTX21319.1"/>
    </source>
</evidence>
<dbReference type="SUPFAM" id="SSF56925">
    <property type="entry name" value="OMPA-like"/>
    <property type="match status" value="1"/>
</dbReference>
<organism evidence="4 5">
    <name type="scientific">Pontibacter mucosus</name>
    <dbReference type="NCBI Taxonomy" id="1649266"/>
    <lineage>
        <taxon>Bacteria</taxon>
        <taxon>Pseudomonadati</taxon>
        <taxon>Bacteroidota</taxon>
        <taxon>Cytophagia</taxon>
        <taxon>Cytophagales</taxon>
        <taxon>Hymenobacteraceae</taxon>
        <taxon>Pontibacter</taxon>
    </lineage>
</organism>
<dbReference type="InterPro" id="IPR027385">
    <property type="entry name" value="Beta-barrel_OMP"/>
</dbReference>
<sequence length="182" mass="19130">MKTFLLALVAVVMTAGTAFAQQEPGKLKLGAGLAYGTEAGLDEDGGKGGLGIYVGGEYFFTEKISAAPSFTYFFKSKADFYGAEISGQASTLDIDGRYYFASTETVSFYGMAGLSVAFAKVEFDGEDSWGASDSASDNKAGVNVGAGLVYPLTETLDLNAQIKYNTPLEQLAIQIGIAFPIN</sequence>
<dbReference type="Pfam" id="PF13505">
    <property type="entry name" value="OMP_b-brl"/>
    <property type="match status" value="1"/>
</dbReference>
<evidence type="ECO:0000313" key="5">
    <source>
        <dbReference type="Proteomes" id="UP000244225"/>
    </source>
</evidence>
<evidence type="ECO:0000256" key="2">
    <source>
        <dbReference type="SAM" id="SignalP"/>
    </source>
</evidence>
<reference evidence="4 5" key="1">
    <citation type="submission" date="2018-04" db="EMBL/GenBank/DDBJ databases">
        <title>Genomic Encyclopedia of Archaeal and Bacterial Type Strains, Phase II (KMG-II): from individual species to whole genera.</title>
        <authorList>
            <person name="Goeker M."/>
        </authorList>
    </citation>
    <scope>NUCLEOTIDE SEQUENCE [LARGE SCALE GENOMIC DNA]</scope>
    <source>
        <strain evidence="4 5">DSM 100162</strain>
    </source>
</reference>
<evidence type="ECO:0000256" key="1">
    <source>
        <dbReference type="ARBA" id="ARBA00022729"/>
    </source>
</evidence>
<dbReference type="RefSeq" id="WP_108210705.1">
    <property type="nucleotide sequence ID" value="NZ_QBKI01000002.1"/>
</dbReference>
<dbReference type="EMBL" id="QBKI01000002">
    <property type="protein sequence ID" value="PTX21319.1"/>
    <property type="molecule type" value="Genomic_DNA"/>
</dbReference>
<proteinExistence type="predicted"/>
<protein>
    <submittedName>
        <fullName evidence="4">Opacity protein-like surface antigen</fullName>
    </submittedName>
</protein>
<dbReference type="InterPro" id="IPR011250">
    <property type="entry name" value="OMP/PagP_B-barrel"/>
</dbReference>
<feature type="signal peptide" evidence="2">
    <location>
        <begin position="1"/>
        <end position="20"/>
    </location>
</feature>
<accession>A0A2T5YPS8</accession>
<dbReference type="OrthoDB" id="1122114at2"/>